<evidence type="ECO:0000256" key="1">
    <source>
        <dbReference type="SAM" id="MobiDB-lite"/>
    </source>
</evidence>
<dbReference type="EMBL" id="MU005603">
    <property type="protein sequence ID" value="KAF2679406.1"/>
    <property type="molecule type" value="Genomic_DNA"/>
</dbReference>
<feature type="region of interest" description="Disordered" evidence="1">
    <location>
        <begin position="205"/>
        <end position="242"/>
    </location>
</feature>
<feature type="compositionally biased region" description="Polar residues" evidence="1">
    <location>
        <begin position="24"/>
        <end position="40"/>
    </location>
</feature>
<feature type="region of interest" description="Disordered" evidence="1">
    <location>
        <begin position="1"/>
        <end position="86"/>
    </location>
</feature>
<keyword evidence="3" id="KW-1185">Reference proteome</keyword>
<reference evidence="2" key="1">
    <citation type="journal article" date="2020" name="Stud. Mycol.">
        <title>101 Dothideomycetes genomes: a test case for predicting lifestyles and emergence of pathogens.</title>
        <authorList>
            <person name="Haridas S."/>
            <person name="Albert R."/>
            <person name="Binder M."/>
            <person name="Bloem J."/>
            <person name="Labutti K."/>
            <person name="Salamov A."/>
            <person name="Andreopoulos B."/>
            <person name="Baker S."/>
            <person name="Barry K."/>
            <person name="Bills G."/>
            <person name="Bluhm B."/>
            <person name="Cannon C."/>
            <person name="Castanera R."/>
            <person name="Culley D."/>
            <person name="Daum C."/>
            <person name="Ezra D."/>
            <person name="Gonzalez J."/>
            <person name="Henrissat B."/>
            <person name="Kuo A."/>
            <person name="Liang C."/>
            <person name="Lipzen A."/>
            <person name="Lutzoni F."/>
            <person name="Magnuson J."/>
            <person name="Mondo S."/>
            <person name="Nolan M."/>
            <person name="Ohm R."/>
            <person name="Pangilinan J."/>
            <person name="Park H.-J."/>
            <person name="Ramirez L."/>
            <person name="Alfaro M."/>
            <person name="Sun H."/>
            <person name="Tritt A."/>
            <person name="Yoshinaga Y."/>
            <person name="Zwiers L.-H."/>
            <person name="Turgeon B."/>
            <person name="Goodwin S."/>
            <person name="Spatafora J."/>
            <person name="Crous P."/>
            <person name="Grigoriev I."/>
        </authorList>
    </citation>
    <scope>NUCLEOTIDE SEQUENCE</scope>
    <source>
        <strain evidence="2">CBS 122367</strain>
    </source>
</reference>
<gene>
    <name evidence="2" type="ORF">K458DRAFT_460904</name>
</gene>
<proteinExistence type="predicted"/>
<organism evidence="2 3">
    <name type="scientific">Lentithecium fluviatile CBS 122367</name>
    <dbReference type="NCBI Taxonomy" id="1168545"/>
    <lineage>
        <taxon>Eukaryota</taxon>
        <taxon>Fungi</taxon>
        <taxon>Dikarya</taxon>
        <taxon>Ascomycota</taxon>
        <taxon>Pezizomycotina</taxon>
        <taxon>Dothideomycetes</taxon>
        <taxon>Pleosporomycetidae</taxon>
        <taxon>Pleosporales</taxon>
        <taxon>Massarineae</taxon>
        <taxon>Lentitheciaceae</taxon>
        <taxon>Lentithecium</taxon>
    </lineage>
</organism>
<sequence length="502" mass="56162">MARVRGSCRIAPPSRSTVHAPASRRNQTAPGPVPTTQQSPIDPAQPAQPTQDFPSADLSRDDITTPTSRGLPNRNVLNGTPRTPSHHETLIVGAEDLPGSEDVTTQGFDAFWRSVAPGAEWPPDLSVKLASTQRDPSFRQYIPQSGTEDAATQHYLEGALAIDNLEPALYEANEQRRAKKYEYDSHGEAQAKRNTMATSVRHNKLPSLWNDPWTHNTGRKKKAVAGPKRGTFGPAAPRPHELGSASPVYAINDSKNLEEPPSISLDSSISRPIPQLTRGVATYIQDRTTRMIPEYDFLPSLPTWHQERCIEDRTRTQTMLEDQPLPSSVLDQDPSMENRTATQMVRKDQLLPSFFIRDQERGIENQTTTQMFEDELLPSLSIPDQDPGMGNRTTTEMILEDQFLPNVSIRDQERGVDNRAPDPFLEAPSVFCAKRHVEQTKRQGVGLPPIRLGVPRFIMRRQHSWESIAAERAAMAESLPHINRYFNIDAVCQSQPRSLRDL</sequence>
<accession>A0A6G1IME0</accession>
<feature type="compositionally biased region" description="Polar residues" evidence="1">
    <location>
        <begin position="64"/>
        <end position="83"/>
    </location>
</feature>
<dbReference type="AlphaFoldDB" id="A0A6G1IME0"/>
<evidence type="ECO:0000313" key="3">
    <source>
        <dbReference type="Proteomes" id="UP000799291"/>
    </source>
</evidence>
<dbReference type="Proteomes" id="UP000799291">
    <property type="component" value="Unassembled WGS sequence"/>
</dbReference>
<protein>
    <submittedName>
        <fullName evidence="2">Uncharacterized protein</fullName>
    </submittedName>
</protein>
<evidence type="ECO:0000313" key="2">
    <source>
        <dbReference type="EMBL" id="KAF2679406.1"/>
    </source>
</evidence>
<name>A0A6G1IME0_9PLEO</name>